<dbReference type="CDD" id="cd06183">
    <property type="entry name" value="cyt_b5_reduct_like"/>
    <property type="match status" value="1"/>
</dbReference>
<accession>A0A6A6F684</accession>
<dbReference type="PANTHER" id="PTHR19370:SF171">
    <property type="entry name" value="NADH-CYTOCHROME B5 REDUCTASE 2"/>
    <property type="match status" value="1"/>
</dbReference>
<comment type="catalytic activity">
    <reaction evidence="12 14">
        <text>2 Fe(III)-[cytochrome b5] + NADH = 2 Fe(II)-[cytochrome b5] + NAD(+) + H(+)</text>
        <dbReference type="Rhea" id="RHEA:46680"/>
        <dbReference type="Rhea" id="RHEA-COMP:10438"/>
        <dbReference type="Rhea" id="RHEA-COMP:10439"/>
        <dbReference type="ChEBI" id="CHEBI:15378"/>
        <dbReference type="ChEBI" id="CHEBI:29033"/>
        <dbReference type="ChEBI" id="CHEBI:29034"/>
        <dbReference type="ChEBI" id="CHEBI:57540"/>
        <dbReference type="ChEBI" id="CHEBI:57945"/>
        <dbReference type="EC" id="1.6.2.2"/>
    </reaction>
</comment>
<feature type="binding site" evidence="13">
    <location>
        <position position="180"/>
    </location>
    <ligand>
        <name>FAD</name>
        <dbReference type="ChEBI" id="CHEBI:57692"/>
    </ligand>
</feature>
<feature type="binding site" evidence="13">
    <location>
        <position position="130"/>
    </location>
    <ligand>
        <name>FAD</name>
        <dbReference type="ChEBI" id="CHEBI:57692"/>
    </ligand>
</feature>
<feature type="binding site" evidence="13">
    <location>
        <position position="112"/>
    </location>
    <ligand>
        <name>FAD</name>
        <dbReference type="ChEBI" id="CHEBI:57692"/>
    </ligand>
</feature>
<evidence type="ECO:0000313" key="17">
    <source>
        <dbReference type="Proteomes" id="UP000799539"/>
    </source>
</evidence>
<evidence type="ECO:0000313" key="16">
    <source>
        <dbReference type="EMBL" id="KAF2209445.1"/>
    </source>
</evidence>
<dbReference type="InterPro" id="IPR017938">
    <property type="entry name" value="Riboflavin_synthase-like_b-brl"/>
</dbReference>
<keyword evidence="6 13" id="KW-0274">FAD</keyword>
<dbReference type="InterPro" id="IPR017927">
    <property type="entry name" value="FAD-bd_FR_type"/>
</dbReference>
<dbReference type="GO" id="GO:0090524">
    <property type="term" value="F:cytochrome-b5 reductase activity, acting on NADH"/>
    <property type="evidence" value="ECO:0007669"/>
    <property type="project" value="UniProtKB-EC"/>
</dbReference>
<evidence type="ECO:0000256" key="4">
    <source>
        <dbReference type="ARBA" id="ARBA00022630"/>
    </source>
</evidence>
<keyword evidence="10" id="KW-0472">Membrane</keyword>
<protein>
    <recommendedName>
        <fullName evidence="14">NADH-cytochrome b5 reductase</fullName>
        <ecNumber evidence="14">1.6.2.2</ecNumber>
    </recommendedName>
</protein>
<evidence type="ECO:0000256" key="12">
    <source>
        <dbReference type="ARBA" id="ARBA00047682"/>
    </source>
</evidence>
<dbReference type="EMBL" id="ML992686">
    <property type="protein sequence ID" value="KAF2209445.1"/>
    <property type="molecule type" value="Genomic_DNA"/>
</dbReference>
<evidence type="ECO:0000256" key="9">
    <source>
        <dbReference type="ARBA" id="ARBA00023128"/>
    </source>
</evidence>
<keyword evidence="5" id="KW-1000">Mitochondrion outer membrane</keyword>
<name>A0A6A6F684_9PEZI</name>
<keyword evidence="4 13" id="KW-0285">Flavoprotein</keyword>
<evidence type="ECO:0000256" key="2">
    <source>
        <dbReference type="ARBA" id="ARBA00004572"/>
    </source>
</evidence>
<dbReference type="GO" id="GO:0005741">
    <property type="term" value="C:mitochondrial outer membrane"/>
    <property type="evidence" value="ECO:0007669"/>
    <property type="project" value="UniProtKB-SubCell"/>
</dbReference>
<evidence type="ECO:0000256" key="5">
    <source>
        <dbReference type="ARBA" id="ARBA00022787"/>
    </source>
</evidence>
<proteinExistence type="inferred from homology"/>
<dbReference type="Pfam" id="PF00970">
    <property type="entry name" value="FAD_binding_6"/>
    <property type="match status" value="1"/>
</dbReference>
<dbReference type="AlphaFoldDB" id="A0A6A6F684"/>
<evidence type="ECO:0000256" key="14">
    <source>
        <dbReference type="RuleBase" id="RU361226"/>
    </source>
</evidence>
<keyword evidence="7 14" id="KW-0560">Oxidoreductase</keyword>
<comment type="function">
    <text evidence="11">May mediate the reduction of outer membrane cytochrome b5.</text>
</comment>
<evidence type="ECO:0000256" key="13">
    <source>
        <dbReference type="PIRSR" id="PIRSR601834-1"/>
    </source>
</evidence>
<feature type="binding site" evidence="13">
    <location>
        <position position="113"/>
    </location>
    <ligand>
        <name>FAD</name>
        <dbReference type="ChEBI" id="CHEBI:57692"/>
    </ligand>
</feature>
<comment type="cofactor">
    <cofactor evidence="1 13 14">
        <name>FAD</name>
        <dbReference type="ChEBI" id="CHEBI:57692"/>
    </cofactor>
</comment>
<dbReference type="PRINTS" id="PR00371">
    <property type="entry name" value="FPNCR"/>
</dbReference>
<keyword evidence="8 14" id="KW-0520">NAD</keyword>
<evidence type="ECO:0000256" key="11">
    <source>
        <dbReference type="ARBA" id="ARBA00037464"/>
    </source>
</evidence>
<feature type="domain" description="FAD-binding FR-type" evidence="15">
    <location>
        <begin position="56"/>
        <end position="162"/>
    </location>
</feature>
<dbReference type="SUPFAM" id="SSF52343">
    <property type="entry name" value="Ferredoxin reductase-like, C-terminal NADP-linked domain"/>
    <property type="match status" value="1"/>
</dbReference>
<dbReference type="PRINTS" id="PR00406">
    <property type="entry name" value="CYTB5RDTASE"/>
</dbReference>
<dbReference type="Pfam" id="PF00175">
    <property type="entry name" value="NAD_binding_1"/>
    <property type="match status" value="1"/>
</dbReference>
<dbReference type="SUPFAM" id="SSF63380">
    <property type="entry name" value="Riboflavin synthase domain-like"/>
    <property type="match status" value="1"/>
</dbReference>
<sequence>MAALFSKSSRALPYAAGAAVVGAAGTAYYTTTRPPILLDSPGTPPSATLAFPKTMLFSQTLTVTRSEQVNHDTKRITFQLPGGQNEVSGVPAGSAVLTQHTPSGAWFPVLRPYTPVSESDTRGQVQFIVKQYPNGRASTHMHSLAPGQTLQIRGPIPGYSYTPSDQPRDLIFVAGGAGITPIYSLAQGILKDAKDQTRIQLLWGVNGTRDIVLKEELEQLEKQYPGRLQVTYCISGPEGKPDSPSLGDEKKYKKGYVNKSALQEALARTTNLGDVKGTKVFLCGPPTMENALTANAGVLAELGIEKRNIHRF</sequence>
<evidence type="ECO:0000256" key="10">
    <source>
        <dbReference type="ARBA" id="ARBA00023136"/>
    </source>
</evidence>
<evidence type="ECO:0000256" key="1">
    <source>
        <dbReference type="ARBA" id="ARBA00001974"/>
    </source>
</evidence>
<dbReference type="Gene3D" id="2.40.30.10">
    <property type="entry name" value="Translation factors"/>
    <property type="match status" value="1"/>
</dbReference>
<feature type="binding site" evidence="13">
    <location>
        <position position="128"/>
    </location>
    <ligand>
        <name>FAD</name>
        <dbReference type="ChEBI" id="CHEBI:57692"/>
    </ligand>
</feature>
<dbReference type="InterPro" id="IPR008333">
    <property type="entry name" value="Cbr1-like_FAD-bd_dom"/>
</dbReference>
<dbReference type="OrthoDB" id="432685at2759"/>
<organism evidence="16 17">
    <name type="scientific">Cercospora zeae-maydis SCOH1-5</name>
    <dbReference type="NCBI Taxonomy" id="717836"/>
    <lineage>
        <taxon>Eukaryota</taxon>
        <taxon>Fungi</taxon>
        <taxon>Dikarya</taxon>
        <taxon>Ascomycota</taxon>
        <taxon>Pezizomycotina</taxon>
        <taxon>Dothideomycetes</taxon>
        <taxon>Dothideomycetidae</taxon>
        <taxon>Mycosphaerellales</taxon>
        <taxon>Mycosphaerellaceae</taxon>
        <taxon>Cercospora</taxon>
    </lineage>
</organism>
<gene>
    <name evidence="16" type="ORF">CERZMDRAFT_113804</name>
</gene>
<comment type="similarity">
    <text evidence="3 14">Belongs to the flavoprotein pyridine nucleotide cytochrome reductase family.</text>
</comment>
<dbReference type="InterPro" id="IPR039261">
    <property type="entry name" value="FNR_nucleotide-bd"/>
</dbReference>
<comment type="subcellular location">
    <subcellularLocation>
        <location evidence="2">Mitochondrion outer membrane</location>
        <topology evidence="2">Single-pass membrane protein</topology>
    </subcellularLocation>
</comment>
<dbReference type="InterPro" id="IPR001834">
    <property type="entry name" value="CBR-like"/>
</dbReference>
<evidence type="ECO:0000256" key="7">
    <source>
        <dbReference type="ARBA" id="ARBA00023002"/>
    </source>
</evidence>
<reference evidence="16" key="1">
    <citation type="journal article" date="2020" name="Stud. Mycol.">
        <title>101 Dothideomycetes genomes: a test case for predicting lifestyles and emergence of pathogens.</title>
        <authorList>
            <person name="Haridas S."/>
            <person name="Albert R."/>
            <person name="Binder M."/>
            <person name="Bloem J."/>
            <person name="Labutti K."/>
            <person name="Salamov A."/>
            <person name="Andreopoulos B."/>
            <person name="Baker S."/>
            <person name="Barry K."/>
            <person name="Bills G."/>
            <person name="Bluhm B."/>
            <person name="Cannon C."/>
            <person name="Castanera R."/>
            <person name="Culley D."/>
            <person name="Daum C."/>
            <person name="Ezra D."/>
            <person name="Gonzalez J."/>
            <person name="Henrissat B."/>
            <person name="Kuo A."/>
            <person name="Liang C."/>
            <person name="Lipzen A."/>
            <person name="Lutzoni F."/>
            <person name="Magnuson J."/>
            <person name="Mondo S."/>
            <person name="Nolan M."/>
            <person name="Ohm R."/>
            <person name="Pangilinan J."/>
            <person name="Park H.-J."/>
            <person name="Ramirez L."/>
            <person name="Alfaro M."/>
            <person name="Sun H."/>
            <person name="Tritt A."/>
            <person name="Yoshinaga Y."/>
            <person name="Zwiers L.-H."/>
            <person name="Turgeon B."/>
            <person name="Goodwin S."/>
            <person name="Spatafora J."/>
            <person name="Crous P."/>
            <person name="Grigoriev I."/>
        </authorList>
    </citation>
    <scope>NUCLEOTIDE SEQUENCE</scope>
    <source>
        <strain evidence="16">SCOH1-5</strain>
    </source>
</reference>
<dbReference type="EC" id="1.6.2.2" evidence="14"/>
<dbReference type="Gene3D" id="3.40.50.80">
    <property type="entry name" value="Nucleotide-binding domain of ferredoxin-NADP reductase (FNR) module"/>
    <property type="match status" value="1"/>
</dbReference>
<evidence type="ECO:0000256" key="6">
    <source>
        <dbReference type="ARBA" id="ARBA00022827"/>
    </source>
</evidence>
<dbReference type="InterPro" id="IPR001709">
    <property type="entry name" value="Flavoprot_Pyr_Nucl_cyt_Rdtase"/>
</dbReference>
<feature type="binding site" evidence="13">
    <location>
        <position position="138"/>
    </location>
    <ligand>
        <name>FAD</name>
        <dbReference type="ChEBI" id="CHEBI:57692"/>
    </ligand>
</feature>
<keyword evidence="9" id="KW-0496">Mitochondrion</keyword>
<dbReference type="Proteomes" id="UP000799539">
    <property type="component" value="Unassembled WGS sequence"/>
</dbReference>
<dbReference type="PROSITE" id="PS51384">
    <property type="entry name" value="FAD_FR"/>
    <property type="match status" value="1"/>
</dbReference>
<evidence type="ECO:0000256" key="8">
    <source>
        <dbReference type="ARBA" id="ARBA00023027"/>
    </source>
</evidence>
<feature type="binding site" evidence="13">
    <location>
        <position position="111"/>
    </location>
    <ligand>
        <name>FAD</name>
        <dbReference type="ChEBI" id="CHEBI:57692"/>
    </ligand>
</feature>
<evidence type="ECO:0000256" key="3">
    <source>
        <dbReference type="ARBA" id="ARBA00006105"/>
    </source>
</evidence>
<dbReference type="PANTHER" id="PTHR19370">
    <property type="entry name" value="NADH-CYTOCHROME B5 REDUCTASE"/>
    <property type="match status" value="1"/>
</dbReference>
<evidence type="ECO:0000259" key="15">
    <source>
        <dbReference type="PROSITE" id="PS51384"/>
    </source>
</evidence>
<keyword evidence="17" id="KW-1185">Reference proteome</keyword>
<dbReference type="InterPro" id="IPR001433">
    <property type="entry name" value="OxRdtase_FAD/NAD-bd"/>
</dbReference>